<dbReference type="AlphaFoldDB" id="A0A5B7DJ00"/>
<feature type="compositionally biased region" description="Basic and acidic residues" evidence="1">
    <location>
        <begin position="87"/>
        <end position="98"/>
    </location>
</feature>
<name>A0A5B7DJ00_PORTR</name>
<evidence type="ECO:0000313" key="2">
    <source>
        <dbReference type="EMBL" id="MPC21083.1"/>
    </source>
</evidence>
<dbReference type="EMBL" id="VSRR010000940">
    <property type="protein sequence ID" value="MPC21083.1"/>
    <property type="molecule type" value="Genomic_DNA"/>
</dbReference>
<feature type="region of interest" description="Disordered" evidence="1">
    <location>
        <begin position="83"/>
        <end position="105"/>
    </location>
</feature>
<dbReference type="Proteomes" id="UP000324222">
    <property type="component" value="Unassembled WGS sequence"/>
</dbReference>
<feature type="compositionally biased region" description="Polar residues" evidence="1">
    <location>
        <begin position="314"/>
        <end position="323"/>
    </location>
</feature>
<evidence type="ECO:0000313" key="3">
    <source>
        <dbReference type="Proteomes" id="UP000324222"/>
    </source>
</evidence>
<keyword evidence="3" id="KW-1185">Reference proteome</keyword>
<comment type="caution">
    <text evidence="2">The sequence shown here is derived from an EMBL/GenBank/DDBJ whole genome shotgun (WGS) entry which is preliminary data.</text>
</comment>
<proteinExistence type="predicted"/>
<reference evidence="2 3" key="1">
    <citation type="submission" date="2019-05" db="EMBL/GenBank/DDBJ databases">
        <title>Another draft genome of Portunus trituberculatus and its Hox gene families provides insights of decapod evolution.</title>
        <authorList>
            <person name="Jeong J.-H."/>
            <person name="Song I."/>
            <person name="Kim S."/>
            <person name="Choi T."/>
            <person name="Kim D."/>
            <person name="Ryu S."/>
            <person name="Kim W."/>
        </authorList>
    </citation>
    <scope>NUCLEOTIDE SEQUENCE [LARGE SCALE GENOMIC DNA]</scope>
    <source>
        <tissue evidence="2">Muscle</tissue>
    </source>
</reference>
<protein>
    <submittedName>
        <fullName evidence="2">Uncharacterized protein</fullName>
    </submittedName>
</protein>
<accession>A0A5B7DJ00</accession>
<sequence length="330" mass="36465">MLTRLVCGSECVVLSACVRHKQKAYKPQRRTDPAEDRRRGTCTIGFRSSLRKGMTGAWRAAEGSEECTSRRQCGEPFFRASTSAGMDRNRHQTDRERGVTLTGTRGLARKRSGNKISVKVPGVLKFTTASLPVSSPSCPLPCSVTSLSRVRFLSPPLPVSAPPRRLVPDEEDCIVAASCRETASKNFPHIFLSLQPVTGRLSPESGNCVRCVMREGALLILVLKARGKLKCNSVMFPELSSASFSIFLWVDIEINGVRVIIDVFSCKVQLRHVSKVFTRSFSTFLLGLFKLSSSRGHHRRYIQGPDARPALTSLGRTNGLSQQPKKEQED</sequence>
<organism evidence="2 3">
    <name type="scientific">Portunus trituberculatus</name>
    <name type="common">Swimming crab</name>
    <name type="synonym">Neptunus trituberculatus</name>
    <dbReference type="NCBI Taxonomy" id="210409"/>
    <lineage>
        <taxon>Eukaryota</taxon>
        <taxon>Metazoa</taxon>
        <taxon>Ecdysozoa</taxon>
        <taxon>Arthropoda</taxon>
        <taxon>Crustacea</taxon>
        <taxon>Multicrustacea</taxon>
        <taxon>Malacostraca</taxon>
        <taxon>Eumalacostraca</taxon>
        <taxon>Eucarida</taxon>
        <taxon>Decapoda</taxon>
        <taxon>Pleocyemata</taxon>
        <taxon>Brachyura</taxon>
        <taxon>Eubrachyura</taxon>
        <taxon>Portunoidea</taxon>
        <taxon>Portunidae</taxon>
        <taxon>Portuninae</taxon>
        <taxon>Portunus</taxon>
    </lineage>
</organism>
<gene>
    <name evidence="2" type="ORF">E2C01_014056</name>
</gene>
<evidence type="ECO:0000256" key="1">
    <source>
        <dbReference type="SAM" id="MobiDB-lite"/>
    </source>
</evidence>
<feature type="region of interest" description="Disordered" evidence="1">
    <location>
        <begin position="307"/>
        <end position="330"/>
    </location>
</feature>